<dbReference type="SUPFAM" id="SSF50249">
    <property type="entry name" value="Nucleic acid-binding proteins"/>
    <property type="match status" value="1"/>
</dbReference>
<evidence type="ECO:0000313" key="4">
    <source>
        <dbReference type="Proteomes" id="UP000595446"/>
    </source>
</evidence>
<dbReference type="InterPro" id="IPR022002">
    <property type="entry name" value="ChsH2_Znr"/>
</dbReference>
<dbReference type="EMBL" id="AP024237">
    <property type="protein sequence ID" value="BCO34314.1"/>
    <property type="molecule type" value="Genomic_DNA"/>
</dbReference>
<proteinExistence type="predicted"/>
<dbReference type="Proteomes" id="UP000595446">
    <property type="component" value="Chromosome"/>
</dbReference>
<gene>
    <name evidence="3" type="ORF">MHEC_07470</name>
</gene>
<dbReference type="InterPro" id="IPR012340">
    <property type="entry name" value="NA-bd_OB-fold"/>
</dbReference>
<name>A0A2G8B4Q0_9MYCO</name>
<dbReference type="Gene3D" id="6.10.30.10">
    <property type="match status" value="1"/>
</dbReference>
<dbReference type="OrthoDB" id="7470921at2"/>
<dbReference type="PANTHER" id="PTHR34075:SF5">
    <property type="entry name" value="BLR3430 PROTEIN"/>
    <property type="match status" value="1"/>
</dbReference>
<reference evidence="3 4" key="1">
    <citation type="submission" date="2020-12" db="EMBL/GenBank/DDBJ databases">
        <title>Complete genome sequence of Mycobacterium heckeshornense JCM 15655T, closely related to a pathogenic non-tuberculous mycobacterial species Mycobacterium xenopi.</title>
        <authorList>
            <person name="Yoshida M."/>
            <person name="Fukano H."/>
            <person name="Asakura T."/>
            <person name="Suzuki M."/>
            <person name="Hoshino Y."/>
        </authorList>
    </citation>
    <scope>NUCLEOTIDE SEQUENCE [LARGE SCALE GENOMIC DNA]</scope>
    <source>
        <strain evidence="3 4">JCM 15655</strain>
    </source>
</reference>
<protein>
    <submittedName>
        <fullName evidence="3">Uncharacterized protein</fullName>
    </submittedName>
</protein>
<dbReference type="AlphaFoldDB" id="A0A2G8B4Q0"/>
<keyword evidence="4" id="KW-1185">Reference proteome</keyword>
<dbReference type="RefSeq" id="WP_099869292.1">
    <property type="nucleotide sequence ID" value="NZ_AP024310.1"/>
</dbReference>
<feature type="domain" description="ChsH2 rubredoxin-like zinc ribbon" evidence="2">
    <location>
        <begin position="20"/>
        <end position="55"/>
    </location>
</feature>
<evidence type="ECO:0000259" key="1">
    <source>
        <dbReference type="Pfam" id="PF01796"/>
    </source>
</evidence>
<feature type="domain" description="ChsH2 C-terminal OB-fold" evidence="1">
    <location>
        <begin position="58"/>
        <end position="122"/>
    </location>
</feature>
<evidence type="ECO:0000313" key="3">
    <source>
        <dbReference type="EMBL" id="BCO34314.1"/>
    </source>
</evidence>
<evidence type="ECO:0000259" key="2">
    <source>
        <dbReference type="Pfam" id="PF12172"/>
    </source>
</evidence>
<dbReference type="Pfam" id="PF01796">
    <property type="entry name" value="OB_ChsH2_C"/>
    <property type="match status" value="1"/>
</dbReference>
<dbReference type="Pfam" id="PF12172">
    <property type="entry name" value="zf-ChsH2"/>
    <property type="match status" value="1"/>
</dbReference>
<dbReference type="PANTHER" id="PTHR34075">
    <property type="entry name" value="BLR3430 PROTEIN"/>
    <property type="match status" value="1"/>
</dbReference>
<dbReference type="InterPro" id="IPR002878">
    <property type="entry name" value="ChsH2_C"/>
</dbReference>
<accession>A0A2G8B4Q0</accession>
<organism evidence="3 4">
    <name type="scientific">Mycobacterium heckeshornense</name>
    <dbReference type="NCBI Taxonomy" id="110505"/>
    <lineage>
        <taxon>Bacteria</taxon>
        <taxon>Bacillati</taxon>
        <taxon>Actinomycetota</taxon>
        <taxon>Actinomycetes</taxon>
        <taxon>Mycobacteriales</taxon>
        <taxon>Mycobacteriaceae</taxon>
        <taxon>Mycobacterium</taxon>
    </lineage>
</organism>
<sequence>MTTVARADIPIIDAASAPYWAAAREGRLLITECGSCAKVHHYPRPFCPYCWSDNVHPVRASGRGTLYTYSTVYVNDLPPFRDRLPYVAAIVELAEGPKLMTMIEGPSPEQLQIGMKVTACFRPVDDDPDSAYLIVFTPTEETP</sequence>
<dbReference type="InterPro" id="IPR052513">
    <property type="entry name" value="Thioester_dehydratase-like"/>
</dbReference>